<evidence type="ECO:0000313" key="1">
    <source>
        <dbReference type="EMBL" id="CAK9052330.1"/>
    </source>
</evidence>
<sequence>MSSMGPRQIARTSLRTSPKSGASSKATARARTSSARSDATTQTETSTDSPQSSGDWASDTLQSGEPATPRRERGLQDESWGLSSLDPSTWPVLKDAFGASSMRFTMDRMSMASVPEGDERPVTSSQMRSLEDELAKVGEQKELLHQLCWDILVLAKSEGFPAKEAPLSAGDLVVEAQKGLVALRQRLAHESKPKSAAQAGLTPGPRSPMGQFRLVSAATSTSAPSVKSVSVTCPAVSLQSPPQVTRFVSAGTCATPTVGATSPIRTASPMTSAQWPANYDLPGLGYGRSRSVSVTRRQYRHFWVLEREERFLL</sequence>
<proteinExistence type="predicted"/>
<reference evidence="1 2" key="1">
    <citation type="submission" date="2024-02" db="EMBL/GenBank/DDBJ databases">
        <authorList>
            <person name="Chen Y."/>
            <person name="Shah S."/>
            <person name="Dougan E. K."/>
            <person name="Thang M."/>
            <person name="Chan C."/>
        </authorList>
    </citation>
    <scope>NUCLEOTIDE SEQUENCE [LARGE SCALE GENOMIC DNA]</scope>
</reference>
<name>A0ABP0MLH7_9DINO</name>
<evidence type="ECO:0000313" key="2">
    <source>
        <dbReference type="Proteomes" id="UP001642464"/>
    </source>
</evidence>
<comment type="caution">
    <text evidence="1">The sequence shown here is derived from an EMBL/GenBank/DDBJ whole genome shotgun (WGS) entry which is preliminary data.</text>
</comment>
<accession>A0ABP0MLH7</accession>
<dbReference type="Proteomes" id="UP001642464">
    <property type="component" value="Unassembled WGS sequence"/>
</dbReference>
<organism evidence="1 2">
    <name type="scientific">Durusdinium trenchii</name>
    <dbReference type="NCBI Taxonomy" id="1381693"/>
    <lineage>
        <taxon>Eukaryota</taxon>
        <taxon>Sar</taxon>
        <taxon>Alveolata</taxon>
        <taxon>Dinophyceae</taxon>
        <taxon>Suessiales</taxon>
        <taxon>Symbiodiniaceae</taxon>
        <taxon>Durusdinium</taxon>
    </lineage>
</organism>
<keyword evidence="2" id="KW-1185">Reference proteome</keyword>
<protein>
    <submittedName>
        <fullName evidence="1">Uncharacterized protein</fullName>
    </submittedName>
</protein>
<gene>
    <name evidence="1" type="ORF">SCF082_LOCUS28638</name>
</gene>
<dbReference type="EMBL" id="CAXAMM010022625">
    <property type="protein sequence ID" value="CAK9052330.1"/>
    <property type="molecule type" value="Genomic_DNA"/>
</dbReference>